<feature type="domain" description="Rhodanese" evidence="1">
    <location>
        <begin position="75"/>
        <end position="169"/>
    </location>
</feature>
<dbReference type="InterPro" id="IPR036873">
    <property type="entry name" value="Rhodanese-like_dom_sf"/>
</dbReference>
<gene>
    <name evidence="2" type="ORF">OU421_08430</name>
</gene>
<dbReference type="Proteomes" id="UP001163096">
    <property type="component" value="Chromosome"/>
</dbReference>
<keyword evidence="3" id="KW-1185">Reference proteome</keyword>
<protein>
    <submittedName>
        <fullName evidence="2">Rhodanese-like domain-containing protein</fullName>
    </submittedName>
</protein>
<accession>A0A9X9S6X1</accession>
<dbReference type="CDD" id="cd00158">
    <property type="entry name" value="RHOD"/>
    <property type="match status" value="2"/>
</dbReference>
<evidence type="ECO:0000313" key="3">
    <source>
        <dbReference type="Proteomes" id="UP001163096"/>
    </source>
</evidence>
<evidence type="ECO:0000259" key="1">
    <source>
        <dbReference type="PROSITE" id="PS50206"/>
    </source>
</evidence>
<dbReference type="InterPro" id="IPR050229">
    <property type="entry name" value="GlpE_sulfurtransferase"/>
</dbReference>
<dbReference type="RefSeq" id="WP_268187887.1">
    <property type="nucleotide sequence ID" value="NZ_CP113361.1"/>
</dbReference>
<dbReference type="Pfam" id="PF00581">
    <property type="entry name" value="Rhodanese"/>
    <property type="match status" value="2"/>
</dbReference>
<dbReference type="SMART" id="SM00450">
    <property type="entry name" value="RHOD"/>
    <property type="match status" value="2"/>
</dbReference>
<sequence length="270" mass="29319">MGAMRFSTIGYENRYNPALNIAGTDAFIQSLTVGMPPAPDHFARCSDINRQGPALVRTLPVLKVLTPAQFHAEMQRDDTIVVDIRSYTAFGGQHIPGSYHIDISGNFPTNAGWVLPPEKDILLVTEIPVEAREAREAVTYLRRVGLDRAIGYLEGGTHAWVSAGYETDTVPQLSPEKVHAKLQEEGTVLVDVRAADEYNIQHIPEAVNILTMDLRTRAAELDPARPTIVMCGSGIRSSLASSLLKQQGFTDVSNAAGGMRGYIAAGFFPA</sequence>
<dbReference type="PANTHER" id="PTHR43031:SF1">
    <property type="entry name" value="PYRIDINE NUCLEOTIDE-DISULPHIDE OXIDOREDUCTASE"/>
    <property type="match status" value="1"/>
</dbReference>
<dbReference type="KEGG" id="mou:OU421_08430"/>
<name>A0A9X9S6X1_METOG</name>
<organism evidence="2 3">
    <name type="scientific">Methanogenium organophilum</name>
    <dbReference type="NCBI Taxonomy" id="2199"/>
    <lineage>
        <taxon>Archaea</taxon>
        <taxon>Methanobacteriati</taxon>
        <taxon>Methanobacteriota</taxon>
        <taxon>Stenosarchaea group</taxon>
        <taxon>Methanomicrobia</taxon>
        <taxon>Methanomicrobiales</taxon>
        <taxon>Methanomicrobiaceae</taxon>
        <taxon>Methanogenium</taxon>
    </lineage>
</organism>
<dbReference type="PANTHER" id="PTHR43031">
    <property type="entry name" value="FAD-DEPENDENT OXIDOREDUCTASE"/>
    <property type="match status" value="1"/>
</dbReference>
<dbReference type="SUPFAM" id="SSF52821">
    <property type="entry name" value="Rhodanese/Cell cycle control phosphatase"/>
    <property type="match status" value="2"/>
</dbReference>
<dbReference type="PROSITE" id="PS50206">
    <property type="entry name" value="RHODANESE_3"/>
    <property type="match status" value="2"/>
</dbReference>
<evidence type="ECO:0000313" key="2">
    <source>
        <dbReference type="EMBL" id="WAI02586.1"/>
    </source>
</evidence>
<proteinExistence type="predicted"/>
<dbReference type="GeneID" id="76835122"/>
<reference evidence="2" key="1">
    <citation type="submission" date="2022-11" db="EMBL/GenBank/DDBJ databases">
        <title>Complete genome sequence of Methanogenium organophilum DSM 3596.</title>
        <authorList>
            <person name="Chen S.-C."/>
            <person name="Lai S.-J."/>
            <person name="You Y.-T."/>
        </authorList>
    </citation>
    <scope>NUCLEOTIDE SEQUENCE</scope>
    <source>
        <strain evidence="2">DSM 3596</strain>
    </source>
</reference>
<dbReference type="Gene3D" id="3.40.250.10">
    <property type="entry name" value="Rhodanese-like domain"/>
    <property type="match status" value="2"/>
</dbReference>
<feature type="domain" description="Rhodanese" evidence="1">
    <location>
        <begin position="183"/>
        <end position="264"/>
    </location>
</feature>
<dbReference type="EMBL" id="CP113361">
    <property type="protein sequence ID" value="WAI02586.1"/>
    <property type="molecule type" value="Genomic_DNA"/>
</dbReference>
<dbReference type="AlphaFoldDB" id="A0A9X9S6X1"/>
<dbReference type="InterPro" id="IPR001763">
    <property type="entry name" value="Rhodanese-like_dom"/>
</dbReference>